<organism evidence="1 2">
    <name type="scientific">Neophaeococcomyces mojaviensis</name>
    <dbReference type="NCBI Taxonomy" id="3383035"/>
    <lineage>
        <taxon>Eukaryota</taxon>
        <taxon>Fungi</taxon>
        <taxon>Dikarya</taxon>
        <taxon>Ascomycota</taxon>
        <taxon>Pezizomycotina</taxon>
        <taxon>Eurotiomycetes</taxon>
        <taxon>Chaetothyriomycetidae</taxon>
        <taxon>Chaetothyriales</taxon>
        <taxon>Chaetothyriales incertae sedis</taxon>
        <taxon>Neophaeococcomyces</taxon>
    </lineage>
</organism>
<protein>
    <submittedName>
        <fullName evidence="1">Uncharacterized protein</fullName>
    </submittedName>
</protein>
<sequence length="652" mass="71245">MSFANEDRLLLQRATSTVLVPAQNDVPINVLLEGQAEIEQRSNIYFDERLKVLACLEIPACSEEKLHLYLAKLEFRVDAWAISPDDDQRKPASAGSSPTRDLVGSEIVAKLDDPFTLVQQGEQEGDLILQLVWEVAFNLGRPRVRLQDPSIVFIPTATIALFNDEASEDGYLKPFVLMEPNMLEPLKGMPGMSDRPYLPLSRLEKVLPTPPKKDERILLHHRVSDPIRAHPVVMPRLKYNKITTSNAIPTTLASLDIDINPLISISGTIEFITLDMATGRAIPLMPDSLPMSFKSKDGMTFLYDLQCSQQLNGTINPPPQPDPANTGSTLNTNNDLLTIKILIKLSLSPISTATLHLNWTTSVDFSLPLNPSFGAPAQTLQRTNRPTSLTFTSYPNRSKEPQQAHRSTTSHTIGTNPTNRTASTSLQHHNIPTSPPTGNPSSLSLSSILSISFMAPERPAQIGVPFPWRVLIINNSSKPVKLAIVPLPRIQRPTNAAQHFAKRHALKASNASLPPSSTSASANAPPVREAKHKRGESVAKAVVDEQLLYALHHPTQSSGASAVPADTELVGLTAELRIGPLGVGQCHETEIRWVAYKTGVLEVDAVRVVDLGREGESGVGVIHDITELPEVVVVDGHEDKVNEMKDESDGED</sequence>
<accession>A0ACC3AE58</accession>
<dbReference type="EMBL" id="JAPDRQ010000032">
    <property type="protein sequence ID" value="KAJ9660309.1"/>
    <property type="molecule type" value="Genomic_DNA"/>
</dbReference>
<proteinExistence type="predicted"/>
<reference evidence="1" key="1">
    <citation type="submission" date="2022-10" db="EMBL/GenBank/DDBJ databases">
        <title>Culturing micro-colonial fungi from biological soil crusts in the Mojave desert and describing Neophaeococcomyces mojavensis, and introducing the new genera and species Taxawa tesnikishii.</title>
        <authorList>
            <person name="Kurbessoian T."/>
            <person name="Stajich J.E."/>
        </authorList>
    </citation>
    <scope>NUCLEOTIDE SEQUENCE</scope>
    <source>
        <strain evidence="1">JES_112</strain>
    </source>
</reference>
<gene>
    <name evidence="1" type="ORF">H2198_002617</name>
</gene>
<evidence type="ECO:0000313" key="2">
    <source>
        <dbReference type="Proteomes" id="UP001172386"/>
    </source>
</evidence>
<evidence type="ECO:0000313" key="1">
    <source>
        <dbReference type="EMBL" id="KAJ9660309.1"/>
    </source>
</evidence>
<name>A0ACC3AE58_9EURO</name>
<keyword evidence="2" id="KW-1185">Reference proteome</keyword>
<dbReference type="Proteomes" id="UP001172386">
    <property type="component" value="Unassembled WGS sequence"/>
</dbReference>
<comment type="caution">
    <text evidence="1">The sequence shown here is derived from an EMBL/GenBank/DDBJ whole genome shotgun (WGS) entry which is preliminary data.</text>
</comment>